<evidence type="ECO:0000256" key="5">
    <source>
        <dbReference type="ARBA" id="ARBA00017394"/>
    </source>
</evidence>
<evidence type="ECO:0000256" key="9">
    <source>
        <dbReference type="ARBA" id="ARBA00022741"/>
    </source>
</evidence>
<dbReference type="RefSeq" id="XP_003006391.1">
    <property type="nucleotide sequence ID" value="XM_003006345.1"/>
</dbReference>
<evidence type="ECO:0000256" key="3">
    <source>
        <dbReference type="ARBA" id="ARBA00010108"/>
    </source>
</evidence>
<dbReference type="PANTHER" id="PTHR22749">
    <property type="entry name" value="RIBOFLAVIN KINASE/FMN ADENYLYLTRANSFERASE"/>
    <property type="match status" value="1"/>
</dbReference>
<dbReference type="Proteomes" id="UP000008698">
    <property type="component" value="Unassembled WGS sequence"/>
</dbReference>
<dbReference type="Pfam" id="PF01687">
    <property type="entry name" value="Flavokinase"/>
    <property type="match status" value="1"/>
</dbReference>
<dbReference type="AlphaFoldDB" id="C9SDK0"/>
<dbReference type="Gene3D" id="2.40.30.30">
    <property type="entry name" value="Riboflavin kinase-like"/>
    <property type="match status" value="1"/>
</dbReference>
<sequence length="532" mass="57037">MHDSFADLGPPPPYSLEPLRPSRSTPNLRQQAAYHSQTSEYAAFPGIDVNGRLRCPSPGPPRMHSYTTHDPVPSTPTYVPYRPYSPASHQSRPSSRHSQNPSSLPGPPPPTSGWKPQVEVHTQELRLYSQTFPLSRRDQGQETVGAETQAPTLPTRPELLTATSETTTASSQAVSKEKNFLQNAFDEAVFFAGGLLPHPSESTRHFSILRHSPALVWYRGPSTTVTITIFSDETLPPTRSIWLQRKGYSGNTGMALKSMLGTTTSWLDVTPSIAAPLSSVPATDERAYQRDMAKFTKKASGNAKRHMARETHVVRIPAAAEDGYFRLVLCSGSESGRKKTLCPSPVFRVASTSTDASMVKGASLATMPIELGVKVGSTIASNVVNRYVGPARMAATAATTGVMRRVEKKGFVAARAHEVAMAKAGLRTHVSSMETRYAGSRGAGYAALQADDILLEGAPPEVVGPDEGPVQPFPLKFDGKVCRGTGRGGMELGVPTANLGDVPEDIRLRMRGGVHGLGVHRAEPGSAGDAVV</sequence>
<dbReference type="PANTHER" id="PTHR22749:SF6">
    <property type="entry name" value="RIBOFLAVIN KINASE"/>
    <property type="match status" value="1"/>
</dbReference>
<dbReference type="GO" id="GO:0005739">
    <property type="term" value="C:mitochondrion"/>
    <property type="evidence" value="ECO:0007669"/>
    <property type="project" value="TreeGrafter"/>
</dbReference>
<dbReference type="InterPro" id="IPR023468">
    <property type="entry name" value="Riboflavin_kinase"/>
</dbReference>
<evidence type="ECO:0000256" key="7">
    <source>
        <dbReference type="ARBA" id="ARBA00022643"/>
    </source>
</evidence>
<dbReference type="STRING" id="526221.C9SDK0"/>
<comment type="catalytic activity">
    <reaction evidence="13">
        <text>riboflavin + ATP = FMN + ADP + H(+)</text>
        <dbReference type="Rhea" id="RHEA:14357"/>
        <dbReference type="ChEBI" id="CHEBI:15378"/>
        <dbReference type="ChEBI" id="CHEBI:30616"/>
        <dbReference type="ChEBI" id="CHEBI:57986"/>
        <dbReference type="ChEBI" id="CHEBI:58210"/>
        <dbReference type="ChEBI" id="CHEBI:456216"/>
        <dbReference type="EC" id="2.7.1.26"/>
    </reaction>
</comment>
<dbReference type="GO" id="GO:0009231">
    <property type="term" value="P:riboflavin biosynthetic process"/>
    <property type="evidence" value="ECO:0007669"/>
    <property type="project" value="InterPro"/>
</dbReference>
<proteinExistence type="inferred from homology"/>
<protein>
    <recommendedName>
        <fullName evidence="5">Riboflavin kinase</fullName>
        <ecNumber evidence="4">2.7.1.26</ecNumber>
    </recommendedName>
    <alternativeName>
        <fullName evidence="12">Flavin mononucleotide kinase 1</fullName>
    </alternativeName>
</protein>
<evidence type="ECO:0000256" key="8">
    <source>
        <dbReference type="ARBA" id="ARBA00022679"/>
    </source>
</evidence>
<dbReference type="InterPro" id="IPR023465">
    <property type="entry name" value="Riboflavin_kinase_dom_sf"/>
</dbReference>
<evidence type="ECO:0000256" key="14">
    <source>
        <dbReference type="SAM" id="MobiDB-lite"/>
    </source>
</evidence>
<reference evidence="17" key="1">
    <citation type="journal article" date="2011" name="PLoS Pathog.">
        <title>Comparative genomics yields insights into niche adaptation of plant vascular wilt pathogens.</title>
        <authorList>
            <person name="Klosterman S.J."/>
            <person name="Subbarao K.V."/>
            <person name="Kang S."/>
            <person name="Veronese P."/>
            <person name="Gold S.E."/>
            <person name="Thomma B.P.H.J."/>
            <person name="Chen Z."/>
            <person name="Henrissat B."/>
            <person name="Lee Y.-H."/>
            <person name="Park J."/>
            <person name="Garcia-Pedrajas M.D."/>
            <person name="Barbara D.J."/>
            <person name="Anchieta A."/>
            <person name="de Jonge R."/>
            <person name="Santhanam P."/>
            <person name="Maruthachalam K."/>
            <person name="Atallah Z."/>
            <person name="Amyotte S.G."/>
            <person name="Paz Z."/>
            <person name="Inderbitzin P."/>
            <person name="Hayes R.J."/>
            <person name="Heiman D.I."/>
            <person name="Young S."/>
            <person name="Zeng Q."/>
            <person name="Engels R."/>
            <person name="Galagan J."/>
            <person name="Cuomo C.A."/>
            <person name="Dobinson K.F."/>
            <person name="Ma L.-J."/>
        </authorList>
    </citation>
    <scope>NUCLEOTIDE SEQUENCE [LARGE SCALE GENOMIC DNA]</scope>
    <source>
        <strain evidence="17">VaMs.102 / ATCC MYA-4576 / FGSC 10136</strain>
    </source>
</reference>
<dbReference type="EC" id="2.7.1.26" evidence="4"/>
<keyword evidence="6" id="KW-0285">Flavoprotein</keyword>
<evidence type="ECO:0000259" key="15">
    <source>
        <dbReference type="Pfam" id="PF01687"/>
    </source>
</evidence>
<dbReference type="GO" id="GO:0008531">
    <property type="term" value="F:riboflavin kinase activity"/>
    <property type="evidence" value="ECO:0007669"/>
    <property type="project" value="UniProtKB-EC"/>
</dbReference>
<name>C9SDK0_VERA1</name>
<keyword evidence="9" id="KW-0547">Nucleotide-binding</keyword>
<keyword evidence="17" id="KW-1185">Reference proteome</keyword>
<dbReference type="GeneID" id="9535442"/>
<evidence type="ECO:0000256" key="13">
    <source>
        <dbReference type="ARBA" id="ARBA00047880"/>
    </source>
</evidence>
<dbReference type="KEGG" id="val:VDBG_02530"/>
<dbReference type="OrthoDB" id="276388at2759"/>
<comment type="function">
    <text evidence="1">Catalyzes the phosphorylation of riboflavin (vitamin B2) to form flavin mononucleotide (FMN) coenzyme.</text>
</comment>
<feature type="compositionally biased region" description="Low complexity" evidence="14">
    <location>
        <begin position="85"/>
        <end position="103"/>
    </location>
</feature>
<keyword evidence="7" id="KW-0288">FMN</keyword>
<keyword evidence="10" id="KW-0418">Kinase</keyword>
<keyword evidence="8" id="KW-0808">Transferase</keyword>
<feature type="domain" description="Riboflavin kinase" evidence="15">
    <location>
        <begin position="473"/>
        <end position="514"/>
    </location>
</feature>
<evidence type="ECO:0000256" key="4">
    <source>
        <dbReference type="ARBA" id="ARBA00012105"/>
    </source>
</evidence>
<dbReference type="HOGENOM" id="CLU_022880_1_0_1"/>
<evidence type="ECO:0000256" key="10">
    <source>
        <dbReference type="ARBA" id="ARBA00022777"/>
    </source>
</evidence>
<evidence type="ECO:0000313" key="17">
    <source>
        <dbReference type="Proteomes" id="UP000008698"/>
    </source>
</evidence>
<evidence type="ECO:0000256" key="1">
    <source>
        <dbReference type="ARBA" id="ARBA00003572"/>
    </source>
</evidence>
<dbReference type="InterPro" id="IPR015865">
    <property type="entry name" value="Riboflavin_kinase_bac/euk"/>
</dbReference>
<dbReference type="EMBL" id="DS985216">
    <property type="protein sequence ID" value="EEY16421.1"/>
    <property type="molecule type" value="Genomic_DNA"/>
</dbReference>
<dbReference type="UniPathway" id="UPA00276">
    <property type="reaction ID" value="UER00406"/>
</dbReference>
<comment type="similarity">
    <text evidence="3">Belongs to the flavokinase family.</text>
</comment>
<evidence type="ECO:0000256" key="2">
    <source>
        <dbReference type="ARBA" id="ARBA00005201"/>
    </source>
</evidence>
<evidence type="ECO:0000313" key="16">
    <source>
        <dbReference type="EMBL" id="EEY16421.1"/>
    </source>
</evidence>
<evidence type="ECO:0000256" key="11">
    <source>
        <dbReference type="ARBA" id="ARBA00022840"/>
    </source>
</evidence>
<organism evidence="17">
    <name type="scientific">Verticillium alfalfae (strain VaMs.102 / ATCC MYA-4576 / FGSC 10136)</name>
    <name type="common">Verticillium wilt of alfalfa</name>
    <name type="synonym">Verticillium albo-atrum</name>
    <dbReference type="NCBI Taxonomy" id="526221"/>
    <lineage>
        <taxon>Eukaryota</taxon>
        <taxon>Fungi</taxon>
        <taxon>Dikarya</taxon>
        <taxon>Ascomycota</taxon>
        <taxon>Pezizomycotina</taxon>
        <taxon>Sordariomycetes</taxon>
        <taxon>Hypocreomycetidae</taxon>
        <taxon>Glomerellales</taxon>
        <taxon>Plectosphaerellaceae</taxon>
        <taxon>Verticillium</taxon>
    </lineage>
</organism>
<keyword evidence="11" id="KW-0067">ATP-binding</keyword>
<dbReference type="GO" id="GO:0009398">
    <property type="term" value="P:FMN biosynthetic process"/>
    <property type="evidence" value="ECO:0007669"/>
    <property type="project" value="UniProtKB-UniPathway"/>
</dbReference>
<dbReference type="GO" id="GO:0005524">
    <property type="term" value="F:ATP binding"/>
    <property type="evidence" value="ECO:0007669"/>
    <property type="project" value="UniProtKB-KW"/>
</dbReference>
<feature type="region of interest" description="Disordered" evidence="14">
    <location>
        <begin position="1"/>
        <end position="116"/>
    </location>
</feature>
<evidence type="ECO:0000256" key="6">
    <source>
        <dbReference type="ARBA" id="ARBA00022630"/>
    </source>
</evidence>
<gene>
    <name evidence="16" type="ORF">VDBG_02530</name>
</gene>
<dbReference type="SUPFAM" id="SSF82114">
    <property type="entry name" value="Riboflavin kinase-like"/>
    <property type="match status" value="1"/>
</dbReference>
<accession>C9SDK0</accession>
<dbReference type="eggNOG" id="KOG3110">
    <property type="taxonomic scope" value="Eukaryota"/>
</dbReference>
<evidence type="ECO:0000256" key="12">
    <source>
        <dbReference type="ARBA" id="ARBA00029960"/>
    </source>
</evidence>
<feature type="compositionally biased region" description="Polar residues" evidence="14">
    <location>
        <begin position="25"/>
        <end position="40"/>
    </location>
</feature>
<comment type="pathway">
    <text evidence="2">Cofactor biosynthesis; FMN biosynthesis; FMN from riboflavin (ATP route): step 1/1.</text>
</comment>